<dbReference type="Proteomes" id="UP000324209">
    <property type="component" value="Chromosome"/>
</dbReference>
<feature type="domain" description="Na+-translocating membrane potential-generating system MpsC" evidence="1">
    <location>
        <begin position="2"/>
        <end position="114"/>
    </location>
</feature>
<reference evidence="2 3" key="1">
    <citation type="submission" date="2019-02" db="EMBL/GenBank/DDBJ databases">
        <title>Complete Genome Sequence and Methylome Analysis of free living Spirochaetas.</title>
        <authorList>
            <person name="Fomenkov A."/>
            <person name="Dubinina G."/>
            <person name="Leshcheva N."/>
            <person name="Mikheeva N."/>
            <person name="Grabovich M."/>
            <person name="Vincze T."/>
            <person name="Roberts R.J."/>
        </authorList>
    </citation>
    <scope>NUCLEOTIDE SEQUENCE [LARGE SCALE GENOMIC DNA]</scope>
    <source>
        <strain evidence="2 3">K2</strain>
    </source>
</reference>
<evidence type="ECO:0000313" key="2">
    <source>
        <dbReference type="EMBL" id="QEN09698.1"/>
    </source>
</evidence>
<organism evidence="2 3">
    <name type="scientific">Oceanispirochaeta crateris</name>
    <dbReference type="NCBI Taxonomy" id="2518645"/>
    <lineage>
        <taxon>Bacteria</taxon>
        <taxon>Pseudomonadati</taxon>
        <taxon>Spirochaetota</taxon>
        <taxon>Spirochaetia</taxon>
        <taxon>Spirochaetales</taxon>
        <taxon>Spirochaetaceae</taxon>
        <taxon>Oceanispirochaeta</taxon>
    </lineage>
</organism>
<accession>A0A5C1QQQ5</accession>
<dbReference type="Pfam" id="PF10057">
    <property type="entry name" value="MpsC"/>
    <property type="match status" value="1"/>
</dbReference>
<evidence type="ECO:0000313" key="3">
    <source>
        <dbReference type="Proteomes" id="UP000324209"/>
    </source>
</evidence>
<dbReference type="RefSeq" id="WP_149487771.1">
    <property type="nucleotide sequence ID" value="NZ_CP036150.1"/>
</dbReference>
<keyword evidence="3" id="KW-1185">Reference proteome</keyword>
<gene>
    <name evidence="2" type="ORF">EXM22_17520</name>
</gene>
<dbReference type="InterPro" id="IPR018745">
    <property type="entry name" value="MpsC"/>
</dbReference>
<evidence type="ECO:0000259" key="1">
    <source>
        <dbReference type="Pfam" id="PF10057"/>
    </source>
</evidence>
<dbReference type="OrthoDB" id="5422931at2"/>
<protein>
    <submittedName>
        <fullName evidence="2">DUF2294 domain-containing protein</fullName>
    </submittedName>
</protein>
<dbReference type="KEGG" id="ock:EXM22_17520"/>
<sequence length="120" mass="13753">MTKGQMEEQICKAMIRFEKEYMGRGPLEARSYIIDDMVILRMKGVLTPAENKLASSQEIDNGRAQIKQMRRTLIENSRVLLESVLQDILKVNIISMHSDLSTRTGERIIIFTLESPPELT</sequence>
<dbReference type="EMBL" id="CP036150">
    <property type="protein sequence ID" value="QEN09698.1"/>
    <property type="molecule type" value="Genomic_DNA"/>
</dbReference>
<proteinExistence type="predicted"/>
<name>A0A5C1QQQ5_9SPIO</name>
<dbReference type="AlphaFoldDB" id="A0A5C1QQQ5"/>